<dbReference type="PANTHER" id="PTHR46601">
    <property type="entry name" value="ULP_PROTEASE DOMAIN-CONTAINING PROTEIN"/>
    <property type="match status" value="1"/>
</dbReference>
<keyword evidence="2" id="KW-1185">Reference proteome</keyword>
<dbReference type="AlphaFoldDB" id="A0A9Q1F9B8"/>
<reference evidence="1" key="1">
    <citation type="journal article" date="2023" name="Science">
        <title>Genome structures resolve the early diversification of teleost fishes.</title>
        <authorList>
            <person name="Parey E."/>
            <person name="Louis A."/>
            <person name="Montfort J."/>
            <person name="Bouchez O."/>
            <person name="Roques C."/>
            <person name="Iampietro C."/>
            <person name="Lluch J."/>
            <person name="Castinel A."/>
            <person name="Donnadieu C."/>
            <person name="Desvignes T."/>
            <person name="Floi Bucao C."/>
            <person name="Jouanno E."/>
            <person name="Wen M."/>
            <person name="Mejri S."/>
            <person name="Dirks R."/>
            <person name="Jansen H."/>
            <person name="Henkel C."/>
            <person name="Chen W.J."/>
            <person name="Zahm M."/>
            <person name="Cabau C."/>
            <person name="Klopp C."/>
            <person name="Thompson A.W."/>
            <person name="Robinson-Rechavi M."/>
            <person name="Braasch I."/>
            <person name="Lecointre G."/>
            <person name="Bobe J."/>
            <person name="Postlethwait J.H."/>
            <person name="Berthelot C."/>
            <person name="Roest Crollius H."/>
            <person name="Guiguen Y."/>
        </authorList>
    </citation>
    <scope>NUCLEOTIDE SEQUENCE</scope>
    <source>
        <strain evidence="1">WJC10195</strain>
    </source>
</reference>
<dbReference type="PANTHER" id="PTHR46601:SF2">
    <property type="entry name" value="UBIQUITIN-LIKE PROTEASE FAMILY PROFILE DOMAIN-CONTAINING PROTEIN"/>
    <property type="match status" value="1"/>
</dbReference>
<comment type="caution">
    <text evidence="1">The sequence shown here is derived from an EMBL/GenBank/DDBJ whole genome shotgun (WGS) entry which is preliminary data.</text>
</comment>
<protein>
    <submittedName>
        <fullName evidence="1">Uncharacterized protein</fullName>
    </submittedName>
</protein>
<proteinExistence type="predicted"/>
<evidence type="ECO:0000313" key="2">
    <source>
        <dbReference type="Proteomes" id="UP001152622"/>
    </source>
</evidence>
<sequence length="151" mass="16179">MFPEINPEWHFFATSHGKGAVDGVGGTVKHAVSTAVISRQAALPHHCSCNSTADEVRTEPGMLRPGKAAGSDGVCPRLLKDCAAQLGRLDDLHDYRLVGPDITHHEDPGASASLPTETPCSLRTRNTLEWTMLSSTCSNGPTLTWMSQVVM</sequence>
<organism evidence="1 2">
    <name type="scientific">Synaphobranchus kaupii</name>
    <name type="common">Kaup's arrowtooth eel</name>
    <dbReference type="NCBI Taxonomy" id="118154"/>
    <lineage>
        <taxon>Eukaryota</taxon>
        <taxon>Metazoa</taxon>
        <taxon>Chordata</taxon>
        <taxon>Craniata</taxon>
        <taxon>Vertebrata</taxon>
        <taxon>Euteleostomi</taxon>
        <taxon>Actinopterygii</taxon>
        <taxon>Neopterygii</taxon>
        <taxon>Teleostei</taxon>
        <taxon>Anguilliformes</taxon>
        <taxon>Synaphobranchidae</taxon>
        <taxon>Synaphobranchus</taxon>
    </lineage>
</organism>
<dbReference type="OrthoDB" id="8945351at2759"/>
<name>A0A9Q1F9B8_SYNKA</name>
<gene>
    <name evidence="1" type="ORF">SKAU_G00212420</name>
</gene>
<dbReference type="Proteomes" id="UP001152622">
    <property type="component" value="Chromosome 7"/>
</dbReference>
<evidence type="ECO:0000313" key="1">
    <source>
        <dbReference type="EMBL" id="KAJ8353675.1"/>
    </source>
</evidence>
<accession>A0A9Q1F9B8</accession>
<dbReference type="EMBL" id="JAINUF010000007">
    <property type="protein sequence ID" value="KAJ8353675.1"/>
    <property type="molecule type" value="Genomic_DNA"/>
</dbReference>